<dbReference type="AlphaFoldDB" id="A0A1M4ZJP1"/>
<dbReference type="EMBL" id="FQUE01000004">
    <property type="protein sequence ID" value="SHF18185.1"/>
    <property type="molecule type" value="Genomic_DNA"/>
</dbReference>
<name>A0A1M4ZJP1_LOKAT</name>
<reference evidence="3" key="1">
    <citation type="submission" date="2016-11" db="EMBL/GenBank/DDBJ databases">
        <authorList>
            <person name="Varghese N."/>
            <person name="Submissions S."/>
        </authorList>
    </citation>
    <scope>NUCLEOTIDE SEQUENCE [LARGE SCALE GENOMIC DNA]</scope>
    <source>
        <strain evidence="3">DSM 29326</strain>
    </source>
</reference>
<sequence length="195" mass="21728">MIKALVLALIAAGPAVAQQVTDPDWPCLQRKQPQLSIAQVWTGPVPDDTTAERAKDTTIRTLARNIALRRTSLEEAQAMVDTFAGDHDDVAMTALFLATFDDVQRARDRVMAGITRYAHSQEALDDKINTLRKDFDTLNAADPPDFDAIDKAEADLDWATRIFKDRQQALTYVCETPVILEQRAFALGRMIQSKL</sequence>
<dbReference type="RefSeq" id="WP_072857072.1">
    <property type="nucleotide sequence ID" value="NZ_FQUE01000004.1"/>
</dbReference>
<feature type="chain" id="PRO_5013290864" evidence="1">
    <location>
        <begin position="18"/>
        <end position="195"/>
    </location>
</feature>
<organism evidence="2 3">
    <name type="scientific">Loktanella atrilutea</name>
    <dbReference type="NCBI Taxonomy" id="366533"/>
    <lineage>
        <taxon>Bacteria</taxon>
        <taxon>Pseudomonadati</taxon>
        <taxon>Pseudomonadota</taxon>
        <taxon>Alphaproteobacteria</taxon>
        <taxon>Rhodobacterales</taxon>
        <taxon>Roseobacteraceae</taxon>
        <taxon>Loktanella</taxon>
    </lineage>
</organism>
<protein>
    <submittedName>
        <fullName evidence="2">Uncharacterized protein</fullName>
    </submittedName>
</protein>
<dbReference type="OrthoDB" id="6159094at2"/>
<proteinExistence type="predicted"/>
<evidence type="ECO:0000313" key="2">
    <source>
        <dbReference type="EMBL" id="SHF18185.1"/>
    </source>
</evidence>
<keyword evidence="1" id="KW-0732">Signal</keyword>
<keyword evidence="3" id="KW-1185">Reference proteome</keyword>
<dbReference type="Proteomes" id="UP000183987">
    <property type="component" value="Unassembled WGS sequence"/>
</dbReference>
<dbReference type="STRING" id="366533.SAMN05444339_10412"/>
<evidence type="ECO:0000256" key="1">
    <source>
        <dbReference type="SAM" id="SignalP"/>
    </source>
</evidence>
<evidence type="ECO:0000313" key="3">
    <source>
        <dbReference type="Proteomes" id="UP000183987"/>
    </source>
</evidence>
<accession>A0A1M4ZJP1</accession>
<feature type="signal peptide" evidence="1">
    <location>
        <begin position="1"/>
        <end position="17"/>
    </location>
</feature>
<gene>
    <name evidence="2" type="ORF">SAMN05444339_10412</name>
</gene>